<dbReference type="Proteomes" id="UP000318437">
    <property type="component" value="Unassembled WGS sequence"/>
</dbReference>
<feature type="region of interest" description="Disordered" evidence="1">
    <location>
        <begin position="165"/>
        <end position="215"/>
    </location>
</feature>
<dbReference type="OrthoDB" id="10017646at2"/>
<organism evidence="2 3">
    <name type="scientific">Bythopirellula polymerisocia</name>
    <dbReference type="NCBI Taxonomy" id="2528003"/>
    <lineage>
        <taxon>Bacteria</taxon>
        <taxon>Pseudomonadati</taxon>
        <taxon>Planctomycetota</taxon>
        <taxon>Planctomycetia</taxon>
        <taxon>Pirellulales</taxon>
        <taxon>Lacipirellulaceae</taxon>
        <taxon>Bythopirellula</taxon>
    </lineage>
</organism>
<evidence type="ECO:0000313" key="3">
    <source>
        <dbReference type="Proteomes" id="UP000318437"/>
    </source>
</evidence>
<proteinExistence type="predicted"/>
<dbReference type="RefSeq" id="WP_146451984.1">
    <property type="nucleotide sequence ID" value="NZ_SJPS01000005.1"/>
</dbReference>
<protein>
    <submittedName>
        <fullName evidence="2">Uncharacterized protein</fullName>
    </submittedName>
</protein>
<evidence type="ECO:0000256" key="1">
    <source>
        <dbReference type="SAM" id="MobiDB-lite"/>
    </source>
</evidence>
<accession>A0A5C6CMH7</accession>
<sequence length="302" mass="34202">MAAERKLDASDRKATMAEIGRDLPGTNEQLHSYLDWSNEIGRYLRELNRQLEYYRSEKDLLVESATTAWLTSIDLSNIVIPKFQQFKNQTEGLNENLLSHLHVAYRAMNQALEAISKTQTMEELDGEIGCYFAAAKRIFSESERVAEIVCSVLSARSHYSQLDNLDAGRKGNVMPTEISGIDPNKETEESDSSSQEENGVEEKPDPPKPDGPVDGYRWRHNGVILNDIFPPSAWRLVNYLFKADDQTATFSDMADQVLCDSNKELDRTNCRNYRTAANKYFSENSIPLQVSLKANKAILHNI</sequence>
<comment type="caution">
    <text evidence="2">The sequence shown here is derived from an EMBL/GenBank/DDBJ whole genome shotgun (WGS) entry which is preliminary data.</text>
</comment>
<dbReference type="AlphaFoldDB" id="A0A5C6CMH7"/>
<name>A0A5C6CMH7_9BACT</name>
<dbReference type="EMBL" id="SJPS01000005">
    <property type="protein sequence ID" value="TWU24777.1"/>
    <property type="molecule type" value="Genomic_DNA"/>
</dbReference>
<reference evidence="2 3" key="1">
    <citation type="submission" date="2019-02" db="EMBL/GenBank/DDBJ databases">
        <title>Deep-cultivation of Planctomycetes and their phenomic and genomic characterization uncovers novel biology.</title>
        <authorList>
            <person name="Wiegand S."/>
            <person name="Jogler M."/>
            <person name="Boedeker C."/>
            <person name="Pinto D."/>
            <person name="Vollmers J."/>
            <person name="Rivas-Marin E."/>
            <person name="Kohn T."/>
            <person name="Peeters S.H."/>
            <person name="Heuer A."/>
            <person name="Rast P."/>
            <person name="Oberbeckmann S."/>
            <person name="Bunk B."/>
            <person name="Jeske O."/>
            <person name="Meyerdierks A."/>
            <person name="Storesund J.E."/>
            <person name="Kallscheuer N."/>
            <person name="Luecker S."/>
            <person name="Lage O.M."/>
            <person name="Pohl T."/>
            <person name="Merkel B.J."/>
            <person name="Hornburger P."/>
            <person name="Mueller R.-W."/>
            <person name="Bruemmer F."/>
            <person name="Labrenz M."/>
            <person name="Spormann A.M."/>
            <person name="Op Den Camp H."/>
            <person name="Overmann J."/>
            <person name="Amann R."/>
            <person name="Jetten M.S.M."/>
            <person name="Mascher T."/>
            <person name="Medema M.H."/>
            <person name="Devos D.P."/>
            <person name="Kaster A.-K."/>
            <person name="Ovreas L."/>
            <person name="Rohde M."/>
            <person name="Galperin M.Y."/>
            <person name="Jogler C."/>
        </authorList>
    </citation>
    <scope>NUCLEOTIDE SEQUENCE [LARGE SCALE GENOMIC DNA]</scope>
    <source>
        <strain evidence="2 3">Pla144</strain>
    </source>
</reference>
<evidence type="ECO:0000313" key="2">
    <source>
        <dbReference type="EMBL" id="TWU24777.1"/>
    </source>
</evidence>
<keyword evidence="3" id="KW-1185">Reference proteome</keyword>
<gene>
    <name evidence="2" type="ORF">Pla144_36630</name>
</gene>